<protein>
    <submittedName>
        <fullName evidence="3">Dabb family protein</fullName>
    </submittedName>
</protein>
<dbReference type="InterPro" id="IPR044662">
    <property type="entry name" value="HS1/DABB1-like"/>
</dbReference>
<dbReference type="PANTHER" id="PTHR33178">
    <property type="match status" value="1"/>
</dbReference>
<dbReference type="InterPro" id="IPR011008">
    <property type="entry name" value="Dimeric_a/b-barrel"/>
</dbReference>
<sequence>MIVHIVLLNWNDSATPEQIDELAGALRALPGAIPEIEAYDVGPDLGIRGTADFAVVGRFADEEAFWTYINHPDHQAVAATIGELAAGRNTAQFTA</sequence>
<dbReference type="PROSITE" id="PS51502">
    <property type="entry name" value="S_R_A_B_BARREL"/>
    <property type="match status" value="1"/>
</dbReference>
<evidence type="ECO:0000313" key="3">
    <source>
        <dbReference type="EMBL" id="QEC50356.1"/>
    </source>
</evidence>
<dbReference type="SUPFAM" id="SSF54909">
    <property type="entry name" value="Dimeric alpha+beta barrel"/>
    <property type="match status" value="1"/>
</dbReference>
<accession>A0A5B8UB26</accession>
<gene>
    <name evidence="3" type="ORF">FSW04_24075</name>
</gene>
<dbReference type="PANTHER" id="PTHR33178:SF10">
    <property type="entry name" value="STRESS-RESPONSE A_B BARREL DOMAIN-CONTAINING PROTEIN"/>
    <property type="match status" value="1"/>
</dbReference>
<evidence type="ECO:0000256" key="1">
    <source>
        <dbReference type="ARBA" id="ARBA00011738"/>
    </source>
</evidence>
<organism evidence="3 4">
    <name type="scientific">Baekduia soli</name>
    <dbReference type="NCBI Taxonomy" id="496014"/>
    <lineage>
        <taxon>Bacteria</taxon>
        <taxon>Bacillati</taxon>
        <taxon>Actinomycetota</taxon>
        <taxon>Thermoleophilia</taxon>
        <taxon>Solirubrobacterales</taxon>
        <taxon>Baekduiaceae</taxon>
        <taxon>Baekduia</taxon>
    </lineage>
</organism>
<proteinExistence type="predicted"/>
<dbReference type="RefSeq" id="WP_146922899.1">
    <property type="nucleotide sequence ID" value="NZ_CP042430.1"/>
</dbReference>
<dbReference type="KEGG" id="bsol:FSW04_24075"/>
<dbReference type="InterPro" id="IPR013097">
    <property type="entry name" value="Dabb"/>
</dbReference>
<dbReference type="Proteomes" id="UP000321805">
    <property type="component" value="Chromosome"/>
</dbReference>
<dbReference type="OrthoDB" id="6637496at2"/>
<dbReference type="Gene3D" id="3.30.70.100">
    <property type="match status" value="1"/>
</dbReference>
<reference evidence="3 4" key="1">
    <citation type="journal article" date="2018" name="J. Microbiol.">
        <title>Baekduia soli gen. nov., sp. nov., a novel bacterium isolated from the soil of Baekdu Mountain and proposal of a novel family name, Baekduiaceae fam. nov.</title>
        <authorList>
            <person name="An D.S."/>
            <person name="Siddiqi M.Z."/>
            <person name="Kim K.H."/>
            <person name="Yu H.S."/>
            <person name="Im W.T."/>
        </authorList>
    </citation>
    <scope>NUCLEOTIDE SEQUENCE [LARGE SCALE GENOMIC DNA]</scope>
    <source>
        <strain evidence="3 4">BR7-21</strain>
    </source>
</reference>
<evidence type="ECO:0000259" key="2">
    <source>
        <dbReference type="PROSITE" id="PS51502"/>
    </source>
</evidence>
<name>A0A5B8UB26_9ACTN</name>
<dbReference type="AlphaFoldDB" id="A0A5B8UB26"/>
<comment type="subunit">
    <text evidence="1">Homodimer.</text>
</comment>
<dbReference type="Pfam" id="PF07876">
    <property type="entry name" value="Dabb"/>
    <property type="match status" value="1"/>
</dbReference>
<dbReference type="SMART" id="SM00886">
    <property type="entry name" value="Dabb"/>
    <property type="match status" value="1"/>
</dbReference>
<dbReference type="EMBL" id="CP042430">
    <property type="protein sequence ID" value="QEC50356.1"/>
    <property type="molecule type" value="Genomic_DNA"/>
</dbReference>
<feature type="domain" description="Stress-response A/B barrel" evidence="2">
    <location>
        <begin position="2"/>
        <end position="93"/>
    </location>
</feature>
<evidence type="ECO:0000313" key="4">
    <source>
        <dbReference type="Proteomes" id="UP000321805"/>
    </source>
</evidence>
<keyword evidence="4" id="KW-1185">Reference proteome</keyword>